<reference evidence="1" key="1">
    <citation type="submission" date="2020-05" db="EMBL/GenBank/DDBJ databases">
        <authorList>
            <person name="Chiriac C."/>
            <person name="Salcher M."/>
            <person name="Ghai R."/>
            <person name="Kavagutti S V."/>
        </authorList>
    </citation>
    <scope>NUCLEOTIDE SEQUENCE</scope>
</reference>
<accession>A0A6J6UYK6</accession>
<dbReference type="EMBL" id="CAEZZM010000068">
    <property type="protein sequence ID" value="CAB4763779.1"/>
    <property type="molecule type" value="Genomic_DNA"/>
</dbReference>
<protein>
    <submittedName>
        <fullName evidence="1">Unannotated protein</fullName>
    </submittedName>
</protein>
<proteinExistence type="predicted"/>
<dbReference type="AlphaFoldDB" id="A0A6J6UYK6"/>
<evidence type="ECO:0000313" key="1">
    <source>
        <dbReference type="EMBL" id="CAB4763779.1"/>
    </source>
</evidence>
<name>A0A6J6UYK6_9ZZZZ</name>
<sequence>MTSSVNEIFTESCCFNNCSCRAVDVFACRTNDTGSNTGSLRSKQHFIGLRNIACGLARVHATGDVAAITIHCSAKVAQHNFILGNHTRACMVVRACGIFPRGNDGKVDDVVPFGKQSRRNISRHLGFGAANERYLARMQLLSNSVCSGTGSLQCSNLTCIF</sequence>
<organism evidence="1">
    <name type="scientific">freshwater metagenome</name>
    <dbReference type="NCBI Taxonomy" id="449393"/>
    <lineage>
        <taxon>unclassified sequences</taxon>
        <taxon>metagenomes</taxon>
        <taxon>ecological metagenomes</taxon>
    </lineage>
</organism>
<gene>
    <name evidence="1" type="ORF">UFOPK2872_00674</name>
</gene>